<dbReference type="AlphaFoldDB" id="A0A078APL4"/>
<dbReference type="Proteomes" id="UP000039865">
    <property type="component" value="Unassembled WGS sequence"/>
</dbReference>
<dbReference type="InParanoid" id="A0A078APL4"/>
<proteinExistence type="predicted"/>
<gene>
    <name evidence="1" type="primary">Contig5516.g5904</name>
    <name evidence="1" type="ORF">STYLEM_13375</name>
</gene>
<keyword evidence="2" id="KW-1185">Reference proteome</keyword>
<accession>A0A078APL4</accession>
<organism evidence="1 2">
    <name type="scientific">Stylonychia lemnae</name>
    <name type="common">Ciliate</name>
    <dbReference type="NCBI Taxonomy" id="5949"/>
    <lineage>
        <taxon>Eukaryota</taxon>
        <taxon>Sar</taxon>
        <taxon>Alveolata</taxon>
        <taxon>Ciliophora</taxon>
        <taxon>Intramacronucleata</taxon>
        <taxon>Spirotrichea</taxon>
        <taxon>Stichotrichia</taxon>
        <taxon>Sporadotrichida</taxon>
        <taxon>Oxytrichidae</taxon>
        <taxon>Stylonychinae</taxon>
        <taxon>Stylonychia</taxon>
    </lineage>
</organism>
<name>A0A078APL4_STYLE</name>
<dbReference type="EMBL" id="CCKQ01012695">
    <property type="protein sequence ID" value="CDW84315.1"/>
    <property type="molecule type" value="Genomic_DNA"/>
</dbReference>
<protein>
    <submittedName>
        <fullName evidence="1">Uncharacterized protein</fullName>
    </submittedName>
</protein>
<evidence type="ECO:0000313" key="1">
    <source>
        <dbReference type="EMBL" id="CDW84315.1"/>
    </source>
</evidence>
<sequence length="94" mass="10556">MITLVSSSEISGQQSQGYTGDFLIQEVSRALNTKREQVSNSINPKDEEESPGEKALIFHTVWPCHQLGTKDRNPKCFRQGIQYLSTWVNEVSVG</sequence>
<reference evidence="1 2" key="1">
    <citation type="submission" date="2014-06" db="EMBL/GenBank/DDBJ databases">
        <authorList>
            <person name="Swart Estienne"/>
        </authorList>
    </citation>
    <scope>NUCLEOTIDE SEQUENCE [LARGE SCALE GENOMIC DNA]</scope>
    <source>
        <strain evidence="1 2">130c</strain>
    </source>
</reference>
<evidence type="ECO:0000313" key="2">
    <source>
        <dbReference type="Proteomes" id="UP000039865"/>
    </source>
</evidence>